<dbReference type="EMBL" id="CP020715">
    <property type="protein sequence ID" value="ARJ06125.1"/>
    <property type="molecule type" value="Genomic_DNA"/>
</dbReference>
<gene>
    <name evidence="1" type="ORF">B5808_13500</name>
</gene>
<dbReference type="KEGG" id="cphy:B5808_13500"/>
<organism evidence="1 2">
    <name type="scientific">Cnuibacter physcomitrellae</name>
    <dbReference type="NCBI Taxonomy" id="1619308"/>
    <lineage>
        <taxon>Bacteria</taxon>
        <taxon>Bacillati</taxon>
        <taxon>Actinomycetota</taxon>
        <taxon>Actinomycetes</taxon>
        <taxon>Micrococcales</taxon>
        <taxon>Microbacteriaceae</taxon>
        <taxon>Cnuibacter</taxon>
    </lineage>
</organism>
<keyword evidence="2" id="KW-1185">Reference proteome</keyword>
<reference evidence="1 2" key="1">
    <citation type="submission" date="2017-04" db="EMBL/GenBank/DDBJ databases">
        <authorList>
            <person name="Afonso C.L."/>
            <person name="Miller P.J."/>
            <person name="Scott M.A."/>
            <person name="Spackman E."/>
            <person name="Goraichik I."/>
            <person name="Dimitrov K.M."/>
            <person name="Suarez D.L."/>
            <person name="Swayne D.E."/>
        </authorList>
    </citation>
    <scope>NUCLEOTIDE SEQUENCE [LARGE SCALE GENOMIC DNA]</scope>
    <source>
        <strain evidence="2">XA(T)</strain>
    </source>
</reference>
<evidence type="ECO:0000313" key="1">
    <source>
        <dbReference type="EMBL" id="ARJ06125.1"/>
    </source>
</evidence>
<protein>
    <submittedName>
        <fullName evidence="1">Uncharacterized protein</fullName>
    </submittedName>
</protein>
<name>A0A1X9LLP8_9MICO</name>
<proteinExistence type="predicted"/>
<accession>A0A1X9LLP8</accession>
<sequence length="172" mass="17491">MRAGAVAATATAAVVLVGCAPLVKACPDIGWINTVTVQLEGDDNALARVAEVQLCDEVGCSAPLLSTPLPLEPLTTVPPGVDVDDPSTWPQPTSVPGGPLYYNAYASGRDSWMVDVGMSAPETAEVRAFDAQGAVLGEVSATLQWVRVGGSAECGGPMQADPVVLPIAPPAP</sequence>
<dbReference type="Proteomes" id="UP000192775">
    <property type="component" value="Chromosome"/>
</dbReference>
<dbReference type="AlphaFoldDB" id="A0A1X9LLP8"/>
<dbReference type="PROSITE" id="PS51257">
    <property type="entry name" value="PROKAR_LIPOPROTEIN"/>
    <property type="match status" value="1"/>
</dbReference>
<dbReference type="STRING" id="1619308.B5808_13500"/>
<evidence type="ECO:0000313" key="2">
    <source>
        <dbReference type="Proteomes" id="UP000192775"/>
    </source>
</evidence>